<evidence type="ECO:0000313" key="2">
    <source>
        <dbReference type="Proteomes" id="UP001623591"/>
    </source>
</evidence>
<keyword evidence="2" id="KW-1185">Reference proteome</keyword>
<dbReference type="SUPFAM" id="SSF103642">
    <property type="entry name" value="Sec-C motif"/>
    <property type="match status" value="1"/>
</dbReference>
<dbReference type="Proteomes" id="UP001623591">
    <property type="component" value="Unassembled WGS sequence"/>
</dbReference>
<dbReference type="EMBL" id="JBJHZZ010000008">
    <property type="protein sequence ID" value="MFL0247651.1"/>
    <property type="molecule type" value="Genomic_DNA"/>
</dbReference>
<evidence type="ECO:0000313" key="1">
    <source>
        <dbReference type="EMBL" id="MFL0247651.1"/>
    </source>
</evidence>
<comment type="caution">
    <text evidence="1">The sequence shown here is derived from an EMBL/GenBank/DDBJ whole genome shotgun (WGS) entry which is preliminary data.</text>
</comment>
<accession>A0ABW8T5U1</accession>
<dbReference type="InterPro" id="IPR004027">
    <property type="entry name" value="SEC_C_motif"/>
</dbReference>
<gene>
    <name evidence="1" type="ORF">ACJDUG_11790</name>
</gene>
<sequence>MSLYKEWTDMVVEYVKTKGEAAFWKEYGAIEKSIYTKLLANHKEIVKGTVKNLAEEFQTSNIFFMGFLDGINESLKESIDLENIDENSEIEINIDFEKLYFNMLDAKADYLYELPQWEGIFVKEKRKEIQVKWRETKTIINENKVGRNDPCPCGSGKKYKKCCGTNA</sequence>
<organism evidence="1 2">
    <name type="scientific">Candidatus Clostridium stratigraminis</name>
    <dbReference type="NCBI Taxonomy" id="3381661"/>
    <lineage>
        <taxon>Bacteria</taxon>
        <taxon>Bacillati</taxon>
        <taxon>Bacillota</taxon>
        <taxon>Clostridia</taxon>
        <taxon>Eubacteriales</taxon>
        <taxon>Clostridiaceae</taxon>
        <taxon>Clostridium</taxon>
    </lineage>
</organism>
<reference evidence="1 2" key="1">
    <citation type="submission" date="2024-11" db="EMBL/GenBank/DDBJ databases">
        <authorList>
            <person name="Heng Y.C."/>
            <person name="Lim A.C.H."/>
            <person name="Lee J.K.Y."/>
            <person name="Kittelmann S."/>
        </authorList>
    </citation>
    <scope>NUCLEOTIDE SEQUENCE [LARGE SCALE GENOMIC DNA]</scope>
    <source>
        <strain evidence="1 2">WILCCON 0185</strain>
    </source>
</reference>
<dbReference type="RefSeq" id="WP_406770081.1">
    <property type="nucleotide sequence ID" value="NZ_JBJHZZ010000008.1"/>
</dbReference>
<dbReference type="NCBIfam" id="NF004088">
    <property type="entry name" value="PRK05590.1"/>
    <property type="match status" value="1"/>
</dbReference>
<dbReference type="Gene3D" id="3.10.450.50">
    <property type="match status" value="1"/>
</dbReference>
<dbReference type="PANTHER" id="PTHR33747:SF1">
    <property type="entry name" value="ADENYLATE CYCLASE-ASSOCIATED CAP C-TERMINAL DOMAIN-CONTAINING PROTEIN"/>
    <property type="match status" value="1"/>
</dbReference>
<name>A0ABW8T5U1_9CLOT</name>
<protein>
    <submittedName>
        <fullName evidence="1">SEC-C metal-binding domain-containing protein</fullName>
    </submittedName>
</protein>
<dbReference type="Pfam" id="PF02810">
    <property type="entry name" value="SEC-C"/>
    <property type="match status" value="1"/>
</dbReference>
<proteinExistence type="predicted"/>
<dbReference type="PANTHER" id="PTHR33747">
    <property type="entry name" value="UPF0225 PROTEIN SCO1677"/>
    <property type="match status" value="1"/>
</dbReference>